<dbReference type="SUPFAM" id="SSF52058">
    <property type="entry name" value="L domain-like"/>
    <property type="match status" value="2"/>
</dbReference>
<dbReference type="EMBL" id="MBFR01000342">
    <property type="protein sequence ID" value="PVU89068.1"/>
    <property type="molecule type" value="Genomic_DNA"/>
</dbReference>
<dbReference type="GO" id="GO:0009986">
    <property type="term" value="C:cell surface"/>
    <property type="evidence" value="ECO:0007669"/>
    <property type="project" value="TreeGrafter"/>
</dbReference>
<reference evidence="7 8" key="1">
    <citation type="journal article" date="2018" name="MBio">
        <title>Comparative Genomics Reveals the Core Gene Toolbox for the Fungus-Insect Symbiosis.</title>
        <authorList>
            <person name="Wang Y."/>
            <person name="Stata M."/>
            <person name="Wang W."/>
            <person name="Stajich J.E."/>
            <person name="White M.M."/>
            <person name="Moncalvo J.M."/>
        </authorList>
    </citation>
    <scope>NUCLEOTIDE SEQUENCE [LARGE SCALE GENOMIC DNA]</scope>
    <source>
        <strain evidence="7 8">SWE-8-4</strain>
    </source>
</reference>
<protein>
    <recommendedName>
        <fullName evidence="9">Receptor L-domain domain-containing protein</fullName>
    </recommendedName>
</protein>
<feature type="chain" id="PRO_5015558378" description="Receptor L-domain domain-containing protein" evidence="6">
    <location>
        <begin position="16"/>
        <end position="384"/>
    </location>
</feature>
<dbReference type="PANTHER" id="PTHR31018">
    <property type="entry name" value="SPORULATION-SPECIFIC PROTEIN-RELATED"/>
    <property type="match status" value="1"/>
</dbReference>
<keyword evidence="3" id="KW-0964">Secreted</keyword>
<keyword evidence="5" id="KW-0325">Glycoprotein</keyword>
<evidence type="ECO:0000256" key="1">
    <source>
        <dbReference type="ARBA" id="ARBA00004191"/>
    </source>
</evidence>
<evidence type="ECO:0000256" key="2">
    <source>
        <dbReference type="ARBA" id="ARBA00022512"/>
    </source>
</evidence>
<dbReference type="Gene3D" id="3.80.20.20">
    <property type="entry name" value="Receptor L-domain"/>
    <property type="match status" value="1"/>
</dbReference>
<keyword evidence="4 6" id="KW-0732">Signal</keyword>
<feature type="signal peptide" evidence="6">
    <location>
        <begin position="1"/>
        <end position="15"/>
    </location>
</feature>
<evidence type="ECO:0000256" key="5">
    <source>
        <dbReference type="ARBA" id="ARBA00023180"/>
    </source>
</evidence>
<dbReference type="GO" id="GO:0031505">
    <property type="term" value="P:fungal-type cell wall organization"/>
    <property type="evidence" value="ECO:0007669"/>
    <property type="project" value="TreeGrafter"/>
</dbReference>
<dbReference type="PANTHER" id="PTHR31018:SF3">
    <property type="entry name" value="RECEPTOR PROTEIN-TYROSINE KINASE"/>
    <property type="match status" value="1"/>
</dbReference>
<name>A0A2T9Y9P8_9FUNG</name>
<evidence type="ECO:0000313" key="8">
    <source>
        <dbReference type="Proteomes" id="UP000245383"/>
    </source>
</evidence>
<sequence length="384" mass="41505">MKFAIYSLFLALASAQCDENFTIRSQSDASRLSGCSKFEGQLTIDDVSETSISLSGLKSISGSLVIQNNFSLKSISFDSLTSVSDNFQLQNNTELIGISFPALTDVDNFQIIYNPNLKQASMGVINKVNNYQIIQTSLDQIAPVSAKIITNIEITDNSFLIPIEFPDLVNNTGYINIVNNNPSATVSFPNLMSIRGNATFRNLDGFEAKNLTTVSNTLNILGNTFEKISFKNLSTMEKDLSITNNTGLSSIEIPILKDLGGGLQILSNDKLTEISTNSFTKLEFIKGGVTLEGAFENVVFPALKRVDGAFKLTTTSSNITCSAFTTKFKPIVKGTFKCDAAKGSNSGNSSTADKNNAVSNLTHSYATTLVVAFLSFAIGSKYFI</sequence>
<evidence type="ECO:0000256" key="3">
    <source>
        <dbReference type="ARBA" id="ARBA00022525"/>
    </source>
</evidence>
<evidence type="ECO:0000256" key="6">
    <source>
        <dbReference type="SAM" id="SignalP"/>
    </source>
</evidence>
<dbReference type="GO" id="GO:0009277">
    <property type="term" value="C:fungal-type cell wall"/>
    <property type="evidence" value="ECO:0007669"/>
    <property type="project" value="TreeGrafter"/>
</dbReference>
<dbReference type="STRING" id="133385.A0A2T9Y9P8"/>
<proteinExistence type="predicted"/>
<keyword evidence="8" id="KW-1185">Reference proteome</keyword>
<organism evidence="7 8">
    <name type="scientific">Smittium simulii</name>
    <dbReference type="NCBI Taxonomy" id="133385"/>
    <lineage>
        <taxon>Eukaryota</taxon>
        <taxon>Fungi</taxon>
        <taxon>Fungi incertae sedis</taxon>
        <taxon>Zoopagomycota</taxon>
        <taxon>Kickxellomycotina</taxon>
        <taxon>Harpellomycetes</taxon>
        <taxon>Harpellales</taxon>
        <taxon>Legeriomycetaceae</taxon>
        <taxon>Smittium</taxon>
    </lineage>
</organism>
<comment type="caution">
    <text evidence="7">The sequence shown here is derived from an EMBL/GenBank/DDBJ whole genome shotgun (WGS) entry which is preliminary data.</text>
</comment>
<keyword evidence="2" id="KW-0134">Cell wall</keyword>
<accession>A0A2T9Y9P8</accession>
<evidence type="ECO:0000256" key="4">
    <source>
        <dbReference type="ARBA" id="ARBA00022729"/>
    </source>
</evidence>
<dbReference type="InterPro" id="IPR051648">
    <property type="entry name" value="CWI-Assembly_Regulator"/>
</dbReference>
<dbReference type="Proteomes" id="UP000245383">
    <property type="component" value="Unassembled WGS sequence"/>
</dbReference>
<gene>
    <name evidence="7" type="ORF">BB561_005567</name>
</gene>
<comment type="subcellular location">
    <subcellularLocation>
        <location evidence="1">Secreted</location>
        <location evidence="1">Cell wall</location>
    </subcellularLocation>
</comment>
<dbReference type="OrthoDB" id="536881at2759"/>
<evidence type="ECO:0000313" key="7">
    <source>
        <dbReference type="EMBL" id="PVU89068.1"/>
    </source>
</evidence>
<dbReference type="InterPro" id="IPR036941">
    <property type="entry name" value="Rcpt_L-dom_sf"/>
</dbReference>
<dbReference type="AlphaFoldDB" id="A0A2T9Y9P8"/>
<dbReference type="GO" id="GO:0005886">
    <property type="term" value="C:plasma membrane"/>
    <property type="evidence" value="ECO:0007669"/>
    <property type="project" value="TreeGrafter"/>
</dbReference>
<evidence type="ECO:0008006" key="9">
    <source>
        <dbReference type="Google" id="ProtNLM"/>
    </source>
</evidence>